<dbReference type="OrthoDB" id="8060176at2759"/>
<sequence>MWKALHCNGNVAREITVKAAHLTLLQNTVQLEFARRNMTTDWSTVLGHRRENYRFPEVNVIVHAKQATKKWLSENRANVVDWPTCSPDLNSMESLSRILARRVYCNHRQFQTIDELKTAIIEA</sequence>
<evidence type="ECO:0000259" key="1">
    <source>
        <dbReference type="Pfam" id="PF13358"/>
    </source>
</evidence>
<accession>A0A0C2FJ28</accession>
<reference evidence="2 3" key="1">
    <citation type="submission" date="2013-12" db="EMBL/GenBank/DDBJ databases">
        <title>Draft genome of the parsitic nematode Ancylostoma duodenale.</title>
        <authorList>
            <person name="Mitreva M."/>
        </authorList>
    </citation>
    <scope>NUCLEOTIDE SEQUENCE [LARGE SCALE GENOMIC DNA]</scope>
    <source>
        <strain evidence="2 3">Zhejiang</strain>
    </source>
</reference>
<dbReference type="GO" id="GO:0003676">
    <property type="term" value="F:nucleic acid binding"/>
    <property type="evidence" value="ECO:0007669"/>
    <property type="project" value="InterPro"/>
</dbReference>
<protein>
    <recommendedName>
        <fullName evidence="1">Tc1-like transposase DDE domain-containing protein</fullName>
    </recommendedName>
</protein>
<proteinExistence type="predicted"/>
<name>A0A0C2FJ28_9BILA</name>
<organism evidence="2 3">
    <name type="scientific">Ancylostoma duodenale</name>
    <dbReference type="NCBI Taxonomy" id="51022"/>
    <lineage>
        <taxon>Eukaryota</taxon>
        <taxon>Metazoa</taxon>
        <taxon>Ecdysozoa</taxon>
        <taxon>Nematoda</taxon>
        <taxon>Chromadorea</taxon>
        <taxon>Rhabditida</taxon>
        <taxon>Rhabditina</taxon>
        <taxon>Rhabditomorpha</taxon>
        <taxon>Strongyloidea</taxon>
        <taxon>Ancylostomatidae</taxon>
        <taxon>Ancylostomatinae</taxon>
        <taxon>Ancylostoma</taxon>
    </lineage>
</organism>
<dbReference type="EMBL" id="KN768547">
    <property type="protein sequence ID" value="KIH46759.1"/>
    <property type="molecule type" value="Genomic_DNA"/>
</dbReference>
<dbReference type="Gene3D" id="3.30.420.10">
    <property type="entry name" value="Ribonuclease H-like superfamily/Ribonuclease H"/>
    <property type="match status" value="1"/>
</dbReference>
<dbReference type="InterPro" id="IPR036397">
    <property type="entry name" value="RNaseH_sf"/>
</dbReference>
<gene>
    <name evidence="2" type="ORF">ANCDUO_23186</name>
</gene>
<evidence type="ECO:0000313" key="3">
    <source>
        <dbReference type="Proteomes" id="UP000054047"/>
    </source>
</evidence>
<evidence type="ECO:0000313" key="2">
    <source>
        <dbReference type="EMBL" id="KIH46759.1"/>
    </source>
</evidence>
<dbReference type="InterPro" id="IPR038717">
    <property type="entry name" value="Tc1-like_DDE_dom"/>
</dbReference>
<dbReference type="Proteomes" id="UP000054047">
    <property type="component" value="Unassembled WGS sequence"/>
</dbReference>
<keyword evidence="3" id="KW-1185">Reference proteome</keyword>
<feature type="domain" description="Tc1-like transposase DDE" evidence="1">
    <location>
        <begin position="59"/>
        <end position="117"/>
    </location>
</feature>
<dbReference type="AlphaFoldDB" id="A0A0C2FJ28"/>
<dbReference type="Pfam" id="PF13358">
    <property type="entry name" value="DDE_3"/>
    <property type="match status" value="1"/>
</dbReference>